<evidence type="ECO:0000313" key="6">
    <source>
        <dbReference type="EMBL" id="KAG0152545.1"/>
    </source>
</evidence>
<dbReference type="FunFam" id="3.40.50.300:FF:000338">
    <property type="entry name" value="GPN-loop GTPase 2"/>
    <property type="match status" value="1"/>
</dbReference>
<dbReference type="PANTHER" id="PTHR21231:SF3">
    <property type="entry name" value="GPN-LOOP GTPASE 2"/>
    <property type="match status" value="1"/>
</dbReference>
<comment type="caution">
    <text evidence="6">The sequence shown here is derived from an EMBL/GenBank/DDBJ whole genome shotgun (WGS) entry which is preliminary data.</text>
</comment>
<keyword evidence="7" id="KW-1185">Reference proteome</keyword>
<accession>A0A9P6TI98</accession>
<gene>
    <name evidence="6" type="ORF">CROQUDRAFT_55919</name>
</gene>
<keyword evidence="4 5" id="KW-0342">GTP-binding</keyword>
<comment type="function">
    <text evidence="5">Small GTPase required for proper localization of RNA polymerase II and III (RNAPII and RNAPIII). May act at an RNAP assembly step prior to nuclear import.</text>
</comment>
<dbReference type="CDD" id="cd17871">
    <property type="entry name" value="GPN2"/>
    <property type="match status" value="1"/>
</dbReference>
<keyword evidence="2 5" id="KW-0547">Nucleotide-binding</keyword>
<dbReference type="InterPro" id="IPR027417">
    <property type="entry name" value="P-loop_NTPase"/>
</dbReference>
<dbReference type="Proteomes" id="UP000886653">
    <property type="component" value="Unassembled WGS sequence"/>
</dbReference>
<evidence type="ECO:0000256" key="5">
    <source>
        <dbReference type="RuleBase" id="RU365059"/>
    </source>
</evidence>
<name>A0A9P6TI98_9BASI</name>
<dbReference type="InterPro" id="IPR004130">
    <property type="entry name" value="Gpn"/>
</dbReference>
<proteinExistence type="inferred from homology"/>
<evidence type="ECO:0000313" key="7">
    <source>
        <dbReference type="Proteomes" id="UP000886653"/>
    </source>
</evidence>
<organism evidence="6 7">
    <name type="scientific">Cronartium quercuum f. sp. fusiforme G11</name>
    <dbReference type="NCBI Taxonomy" id="708437"/>
    <lineage>
        <taxon>Eukaryota</taxon>
        <taxon>Fungi</taxon>
        <taxon>Dikarya</taxon>
        <taxon>Basidiomycota</taxon>
        <taxon>Pucciniomycotina</taxon>
        <taxon>Pucciniomycetes</taxon>
        <taxon>Pucciniales</taxon>
        <taxon>Coleosporiaceae</taxon>
        <taxon>Cronartium</taxon>
    </lineage>
</organism>
<dbReference type="InterPro" id="IPR030231">
    <property type="entry name" value="Gpn2"/>
</dbReference>
<comment type="similarity">
    <text evidence="1 5">Belongs to the GPN-loop GTPase family.</text>
</comment>
<dbReference type="GO" id="GO:0003924">
    <property type="term" value="F:GTPase activity"/>
    <property type="evidence" value="ECO:0007669"/>
    <property type="project" value="TreeGrafter"/>
</dbReference>
<dbReference type="AlphaFoldDB" id="A0A9P6TI98"/>
<sequence length="364" mass="41191">MGFGQVIIGPPGSGKTTYCWGLQQYFKAIGRSAVIINLDPAVSEIPYEASIDVRELIDLQDVMRYKNLGPNGSILFCLEYIETHFDWFSDKLNSLTQSDPQGSSTSQVEVDYIVLDLPGQIELSTDHQSLKNILHRLEKLDWRLAVVQLTDATHIVDAAKYISIVLLNLKAMLNLGLPHINVLSKIDLLKGLGEEFKLNLDFYTDVQDLSYLLPILDQQTTPKFSKLNRAMIDLIEDFNLVGFETLYVEDKASMTKLTLAVDKALGYYSSTSATFLSASQNTNHSPDNARMSGMSEPDLLNQSLLTHLPTESLLDIQERWLDYPDRYEVHQQEKWAEEGDWVLQKATEKSRAEAIQRNREDQPS</sequence>
<dbReference type="SUPFAM" id="SSF52540">
    <property type="entry name" value="P-loop containing nucleoside triphosphate hydrolases"/>
    <property type="match status" value="1"/>
</dbReference>
<comment type="subunit">
    <text evidence="5">Binds to RNA polymerase II (RNAPII).</text>
</comment>
<dbReference type="EMBL" id="MU167208">
    <property type="protein sequence ID" value="KAG0152545.1"/>
    <property type="molecule type" value="Genomic_DNA"/>
</dbReference>
<dbReference type="Pfam" id="PF03029">
    <property type="entry name" value="ATP_bind_1"/>
    <property type="match status" value="1"/>
</dbReference>
<dbReference type="PANTHER" id="PTHR21231">
    <property type="entry name" value="XPA-BINDING PROTEIN 1-RELATED"/>
    <property type="match status" value="1"/>
</dbReference>
<evidence type="ECO:0000256" key="1">
    <source>
        <dbReference type="ARBA" id="ARBA00005290"/>
    </source>
</evidence>
<dbReference type="GO" id="GO:0005525">
    <property type="term" value="F:GTP binding"/>
    <property type="evidence" value="ECO:0007669"/>
    <property type="project" value="UniProtKB-KW"/>
</dbReference>
<protein>
    <recommendedName>
        <fullName evidence="5">GPN-loop GTPase 2</fullName>
    </recommendedName>
</protein>
<dbReference type="OrthoDB" id="5839at2759"/>
<evidence type="ECO:0000256" key="3">
    <source>
        <dbReference type="ARBA" id="ARBA00022801"/>
    </source>
</evidence>
<reference evidence="6" key="1">
    <citation type="submission" date="2013-11" db="EMBL/GenBank/DDBJ databases">
        <title>Genome sequence of the fusiform rust pathogen reveals effectors for host alternation and coevolution with pine.</title>
        <authorList>
            <consortium name="DOE Joint Genome Institute"/>
            <person name="Smith K."/>
            <person name="Pendleton A."/>
            <person name="Kubisiak T."/>
            <person name="Anderson C."/>
            <person name="Salamov A."/>
            <person name="Aerts A."/>
            <person name="Riley R."/>
            <person name="Clum A."/>
            <person name="Lindquist E."/>
            <person name="Ence D."/>
            <person name="Campbell M."/>
            <person name="Kronenberg Z."/>
            <person name="Feau N."/>
            <person name="Dhillon B."/>
            <person name="Hamelin R."/>
            <person name="Burleigh J."/>
            <person name="Smith J."/>
            <person name="Yandell M."/>
            <person name="Nelson C."/>
            <person name="Grigoriev I."/>
            <person name="Davis J."/>
        </authorList>
    </citation>
    <scope>NUCLEOTIDE SEQUENCE</scope>
    <source>
        <strain evidence="6">G11</strain>
    </source>
</reference>
<dbReference type="GO" id="GO:0005737">
    <property type="term" value="C:cytoplasm"/>
    <property type="evidence" value="ECO:0007669"/>
    <property type="project" value="TreeGrafter"/>
</dbReference>
<keyword evidence="3 5" id="KW-0378">Hydrolase</keyword>
<evidence type="ECO:0000256" key="2">
    <source>
        <dbReference type="ARBA" id="ARBA00022741"/>
    </source>
</evidence>
<dbReference type="Gene3D" id="3.40.50.300">
    <property type="entry name" value="P-loop containing nucleotide triphosphate hydrolases"/>
    <property type="match status" value="1"/>
</dbReference>
<evidence type="ECO:0000256" key="4">
    <source>
        <dbReference type="ARBA" id="ARBA00023134"/>
    </source>
</evidence>